<reference evidence="1" key="1">
    <citation type="submission" date="2023-05" db="EMBL/GenBank/DDBJ databases">
        <title>Nepenthes gracilis genome sequencing.</title>
        <authorList>
            <person name="Fukushima K."/>
        </authorList>
    </citation>
    <scope>NUCLEOTIDE SEQUENCE</scope>
    <source>
        <strain evidence="1">SING2019-196</strain>
    </source>
</reference>
<name>A0AAD3Y4F8_NEPGR</name>
<dbReference type="AlphaFoldDB" id="A0AAD3Y4F8"/>
<evidence type="ECO:0000313" key="2">
    <source>
        <dbReference type="Proteomes" id="UP001279734"/>
    </source>
</evidence>
<proteinExistence type="predicted"/>
<keyword evidence="2" id="KW-1185">Reference proteome</keyword>
<evidence type="ECO:0000313" key="1">
    <source>
        <dbReference type="EMBL" id="GMH28798.1"/>
    </source>
</evidence>
<dbReference type="Proteomes" id="UP001279734">
    <property type="component" value="Unassembled WGS sequence"/>
</dbReference>
<dbReference type="EMBL" id="BSYO01000035">
    <property type="protein sequence ID" value="GMH28798.1"/>
    <property type="molecule type" value="Genomic_DNA"/>
</dbReference>
<sequence length="72" mass="8094">MSSINTIDALVELLSLISIENGNGWKSPFSIIKVLFHCALCSNPNMDDEFGLLDMKRRTNTRSLNELALLLR</sequence>
<organism evidence="1 2">
    <name type="scientific">Nepenthes gracilis</name>
    <name type="common">Slender pitcher plant</name>
    <dbReference type="NCBI Taxonomy" id="150966"/>
    <lineage>
        <taxon>Eukaryota</taxon>
        <taxon>Viridiplantae</taxon>
        <taxon>Streptophyta</taxon>
        <taxon>Embryophyta</taxon>
        <taxon>Tracheophyta</taxon>
        <taxon>Spermatophyta</taxon>
        <taxon>Magnoliopsida</taxon>
        <taxon>eudicotyledons</taxon>
        <taxon>Gunneridae</taxon>
        <taxon>Pentapetalae</taxon>
        <taxon>Caryophyllales</taxon>
        <taxon>Nepenthaceae</taxon>
        <taxon>Nepenthes</taxon>
    </lineage>
</organism>
<protein>
    <submittedName>
        <fullName evidence="1">Uncharacterized protein</fullName>
    </submittedName>
</protein>
<accession>A0AAD3Y4F8</accession>
<comment type="caution">
    <text evidence="1">The sequence shown here is derived from an EMBL/GenBank/DDBJ whole genome shotgun (WGS) entry which is preliminary data.</text>
</comment>
<gene>
    <name evidence="1" type="ORF">Nepgr_030641</name>
</gene>